<dbReference type="EMBL" id="CM027680">
    <property type="protein sequence ID" value="KAG0550878.1"/>
    <property type="molecule type" value="Genomic_DNA"/>
</dbReference>
<dbReference type="FunFam" id="3.80.10.10:FF:000383">
    <property type="entry name" value="Leucine-rich repeat receptor protein kinase EMS1"/>
    <property type="match status" value="1"/>
</dbReference>
<dbReference type="Pfam" id="PF00560">
    <property type="entry name" value="LRR_1"/>
    <property type="match status" value="8"/>
</dbReference>
<feature type="domain" description="Brassinosteroid receptor BRI1 island" evidence="17">
    <location>
        <begin position="542"/>
        <end position="603"/>
    </location>
</feature>
<evidence type="ECO:0000256" key="12">
    <source>
        <dbReference type="ARBA" id="ARBA00023180"/>
    </source>
</evidence>
<keyword evidence="4" id="KW-0723">Serine/threonine-protein kinase</keyword>
<dbReference type="Pfam" id="PF13516">
    <property type="entry name" value="LRR_6"/>
    <property type="match status" value="1"/>
</dbReference>
<dbReference type="Pfam" id="PF13855">
    <property type="entry name" value="LRR_8"/>
    <property type="match status" value="1"/>
</dbReference>
<keyword evidence="3" id="KW-1003">Cell membrane</keyword>
<evidence type="ECO:0000256" key="2">
    <source>
        <dbReference type="ARBA" id="ARBA00012513"/>
    </source>
</evidence>
<keyword evidence="4" id="KW-0808">Transferase</keyword>
<dbReference type="Proteomes" id="UP000807115">
    <property type="component" value="Chromosome 1"/>
</dbReference>
<dbReference type="InterPro" id="IPR001611">
    <property type="entry name" value="Leu-rich_rpt"/>
</dbReference>
<dbReference type="Gene3D" id="3.80.10.10">
    <property type="entry name" value="Ribonuclease Inhibitor"/>
    <property type="match status" value="3"/>
</dbReference>
<keyword evidence="11" id="KW-0675">Receptor</keyword>
<dbReference type="SUPFAM" id="SSF52058">
    <property type="entry name" value="L domain-like"/>
    <property type="match status" value="1"/>
</dbReference>
<evidence type="ECO:0000256" key="7">
    <source>
        <dbReference type="ARBA" id="ARBA00022729"/>
    </source>
</evidence>
<evidence type="ECO:0000259" key="16">
    <source>
        <dbReference type="Pfam" id="PF08263"/>
    </source>
</evidence>
<reference evidence="18" key="2">
    <citation type="submission" date="2020-10" db="EMBL/GenBank/DDBJ databases">
        <authorList>
            <person name="Cooper E.A."/>
            <person name="Brenton Z.W."/>
            <person name="Flinn B.S."/>
            <person name="Jenkins J."/>
            <person name="Shu S."/>
            <person name="Flowers D."/>
            <person name="Luo F."/>
            <person name="Wang Y."/>
            <person name="Xia P."/>
            <person name="Barry K."/>
            <person name="Daum C."/>
            <person name="Lipzen A."/>
            <person name="Yoshinaga Y."/>
            <person name="Schmutz J."/>
            <person name="Saski C."/>
            <person name="Vermerris W."/>
            <person name="Kresovich S."/>
        </authorList>
    </citation>
    <scope>NUCLEOTIDE SEQUENCE</scope>
</reference>
<evidence type="ECO:0000256" key="4">
    <source>
        <dbReference type="ARBA" id="ARBA00022527"/>
    </source>
</evidence>
<comment type="caution">
    <text evidence="18">The sequence shown here is derived from an EMBL/GenBank/DDBJ whole genome shotgun (WGS) entry which is preliminary data.</text>
</comment>
<accession>A0A921S3F1</accession>
<dbReference type="PANTHER" id="PTHR48064">
    <property type="entry name" value="OS01G0750400 PROTEIN"/>
    <property type="match status" value="1"/>
</dbReference>
<evidence type="ECO:0000256" key="11">
    <source>
        <dbReference type="ARBA" id="ARBA00023170"/>
    </source>
</evidence>
<evidence type="ECO:0000256" key="13">
    <source>
        <dbReference type="ARBA" id="ARBA00047899"/>
    </source>
</evidence>
<keyword evidence="7 15" id="KW-0732">Signal</keyword>
<evidence type="ECO:0000313" key="18">
    <source>
        <dbReference type="EMBL" id="KAG0550878.1"/>
    </source>
</evidence>
<evidence type="ECO:0000313" key="19">
    <source>
        <dbReference type="Proteomes" id="UP000807115"/>
    </source>
</evidence>
<comment type="subcellular location">
    <subcellularLocation>
        <location evidence="1">Cell membrane</location>
        <topology evidence="1">Single-pass type I membrane protein</topology>
    </subcellularLocation>
</comment>
<feature type="signal peptide" evidence="15">
    <location>
        <begin position="1"/>
        <end position="25"/>
    </location>
</feature>
<keyword evidence="5" id="KW-0433">Leucine-rich repeat</keyword>
<dbReference type="InterPro" id="IPR032675">
    <property type="entry name" value="LRR_dom_sf"/>
</dbReference>
<sequence>MSIGCLAAVVLLLSLLHLQIAPADAGDDAAALLGFKHASVAVDQRGVLVGWVNDTSSSSPCTWTGISCADGLRQGCLFRNLKKNLSGMSLAGRLSLDSLLELPPRLKSLDLSNNRFYGNLSASDHTLFRPYVLEDMDLSSNSLDGTLPSAFLASCGALEFLNISRNSLTAVGFPFPPSLRTFDLSNNQLSDAGLLNYTFTSCGHSVQYLDLSANQFAGGIPATAIAPCSKLAVLDLSSNLLSGALPADLVAAAPATMTHLSIARNNLSGDISAYEFGVRLNLAGNRFSGEIPDSLSLLCDTLVELDLSSNQLIGSLPTNFTECVSLKLLDLGSNQLSGDFVATIISGGMPKSPLHGSNLLDGDIMPDLCLSLSLPMLRKLILPNNYLSGRIPPSLSHCANLQAIELSFNLLVGPIPAQVLQLPKLVDLVLCANSLSGEIPDMLCSNGTALETLVMSYNNFTGSIPPSIIRCVNLNWLSLASNQLTGSVPLGFSNLQKLGILQLYKNSLSGFIPEEELGRCNNLICLDLNSNYFTGTIPPQFVARGAISGKRFAFLRNEGGNICPGAGLLFEFLDIRPQRLAESQAAKFCPSARIYVGTTAYLFRSNGSMVFLDLSYNGLTGTIPASLGSMLYLHELNLGHNDLTGAIPDAFSGLKSIGALDLSHNHLNGTIPPGIGALSFLADFDVSNNNLT</sequence>
<keyword evidence="6" id="KW-0812">Transmembrane</keyword>
<evidence type="ECO:0000256" key="14">
    <source>
        <dbReference type="ARBA" id="ARBA00048679"/>
    </source>
</evidence>
<dbReference type="InterPro" id="IPR045381">
    <property type="entry name" value="BRI1_island_dom"/>
</dbReference>
<keyword evidence="12" id="KW-0325">Glycoprotein</keyword>
<dbReference type="EC" id="2.7.11.1" evidence="2"/>
<evidence type="ECO:0000256" key="8">
    <source>
        <dbReference type="ARBA" id="ARBA00022737"/>
    </source>
</evidence>
<dbReference type="SUPFAM" id="SSF52047">
    <property type="entry name" value="RNI-like"/>
    <property type="match status" value="1"/>
</dbReference>
<evidence type="ECO:0000256" key="5">
    <source>
        <dbReference type="ARBA" id="ARBA00022614"/>
    </source>
</evidence>
<dbReference type="GO" id="GO:0005886">
    <property type="term" value="C:plasma membrane"/>
    <property type="evidence" value="ECO:0007669"/>
    <property type="project" value="UniProtKB-SubCell"/>
</dbReference>
<dbReference type="Gene3D" id="3.30.1490.310">
    <property type="match status" value="1"/>
</dbReference>
<dbReference type="Pfam" id="PF08263">
    <property type="entry name" value="LRRNT_2"/>
    <property type="match status" value="1"/>
</dbReference>
<keyword evidence="4" id="KW-0418">Kinase</keyword>
<evidence type="ECO:0000256" key="1">
    <source>
        <dbReference type="ARBA" id="ARBA00004251"/>
    </source>
</evidence>
<comment type="catalytic activity">
    <reaction evidence="13">
        <text>L-threonyl-[protein] + ATP = O-phospho-L-threonyl-[protein] + ADP + H(+)</text>
        <dbReference type="Rhea" id="RHEA:46608"/>
        <dbReference type="Rhea" id="RHEA-COMP:11060"/>
        <dbReference type="Rhea" id="RHEA-COMP:11605"/>
        <dbReference type="ChEBI" id="CHEBI:15378"/>
        <dbReference type="ChEBI" id="CHEBI:30013"/>
        <dbReference type="ChEBI" id="CHEBI:30616"/>
        <dbReference type="ChEBI" id="CHEBI:61977"/>
        <dbReference type="ChEBI" id="CHEBI:456216"/>
        <dbReference type="EC" id="2.7.11.1"/>
    </reaction>
</comment>
<protein>
    <recommendedName>
        <fullName evidence="2">non-specific serine/threonine protein kinase</fullName>
        <ecNumber evidence="2">2.7.11.1</ecNumber>
    </recommendedName>
</protein>
<evidence type="ECO:0000256" key="9">
    <source>
        <dbReference type="ARBA" id="ARBA00022989"/>
    </source>
</evidence>
<reference evidence="18" key="1">
    <citation type="journal article" date="2019" name="BMC Genomics">
        <title>A new reference genome for Sorghum bicolor reveals high levels of sequence similarity between sweet and grain genotypes: implications for the genetics of sugar metabolism.</title>
        <authorList>
            <person name="Cooper E.A."/>
            <person name="Brenton Z.W."/>
            <person name="Flinn B.S."/>
            <person name="Jenkins J."/>
            <person name="Shu S."/>
            <person name="Flowers D."/>
            <person name="Luo F."/>
            <person name="Wang Y."/>
            <person name="Xia P."/>
            <person name="Barry K."/>
            <person name="Daum C."/>
            <person name="Lipzen A."/>
            <person name="Yoshinaga Y."/>
            <person name="Schmutz J."/>
            <person name="Saski C."/>
            <person name="Vermerris W."/>
            <person name="Kresovich S."/>
        </authorList>
    </citation>
    <scope>NUCLEOTIDE SEQUENCE</scope>
</reference>
<evidence type="ECO:0000259" key="17">
    <source>
        <dbReference type="Pfam" id="PF20141"/>
    </source>
</evidence>
<keyword evidence="9" id="KW-1133">Transmembrane helix</keyword>
<dbReference type="AlphaFoldDB" id="A0A921S3F1"/>
<proteinExistence type="predicted"/>
<comment type="catalytic activity">
    <reaction evidence="14">
        <text>L-seryl-[protein] + ATP = O-phospho-L-seryl-[protein] + ADP + H(+)</text>
        <dbReference type="Rhea" id="RHEA:17989"/>
        <dbReference type="Rhea" id="RHEA-COMP:9863"/>
        <dbReference type="Rhea" id="RHEA-COMP:11604"/>
        <dbReference type="ChEBI" id="CHEBI:15378"/>
        <dbReference type="ChEBI" id="CHEBI:29999"/>
        <dbReference type="ChEBI" id="CHEBI:30616"/>
        <dbReference type="ChEBI" id="CHEBI:83421"/>
        <dbReference type="ChEBI" id="CHEBI:456216"/>
        <dbReference type="EC" id="2.7.11.1"/>
    </reaction>
</comment>
<keyword evidence="8" id="KW-0677">Repeat</keyword>
<evidence type="ECO:0000256" key="10">
    <source>
        <dbReference type="ARBA" id="ARBA00023136"/>
    </source>
</evidence>
<evidence type="ECO:0000256" key="3">
    <source>
        <dbReference type="ARBA" id="ARBA00022475"/>
    </source>
</evidence>
<name>A0A921S3F1_SORBI</name>
<dbReference type="GO" id="GO:0004674">
    <property type="term" value="F:protein serine/threonine kinase activity"/>
    <property type="evidence" value="ECO:0007669"/>
    <property type="project" value="UniProtKB-KW"/>
</dbReference>
<organism evidence="18 19">
    <name type="scientific">Sorghum bicolor</name>
    <name type="common">Sorghum</name>
    <name type="synonym">Sorghum vulgare</name>
    <dbReference type="NCBI Taxonomy" id="4558"/>
    <lineage>
        <taxon>Eukaryota</taxon>
        <taxon>Viridiplantae</taxon>
        <taxon>Streptophyta</taxon>
        <taxon>Embryophyta</taxon>
        <taxon>Tracheophyta</taxon>
        <taxon>Spermatophyta</taxon>
        <taxon>Magnoliopsida</taxon>
        <taxon>Liliopsida</taxon>
        <taxon>Poales</taxon>
        <taxon>Poaceae</taxon>
        <taxon>PACMAD clade</taxon>
        <taxon>Panicoideae</taxon>
        <taxon>Andropogonodae</taxon>
        <taxon>Andropogoneae</taxon>
        <taxon>Sorghinae</taxon>
        <taxon>Sorghum</taxon>
    </lineage>
</organism>
<feature type="non-terminal residue" evidence="18">
    <location>
        <position position="692"/>
    </location>
</feature>
<feature type="domain" description="Leucine-rich repeat-containing N-terminal plant-type" evidence="16">
    <location>
        <begin position="27"/>
        <end position="68"/>
    </location>
</feature>
<dbReference type="PANTHER" id="PTHR48064:SF6">
    <property type="entry name" value="RECEPTOR-LIKE PROTEIN KINASE 2"/>
    <property type="match status" value="1"/>
</dbReference>
<evidence type="ECO:0000256" key="6">
    <source>
        <dbReference type="ARBA" id="ARBA00022692"/>
    </source>
</evidence>
<gene>
    <name evidence="18" type="ORF">BDA96_01G375400</name>
</gene>
<dbReference type="Pfam" id="PF20141">
    <property type="entry name" value="Island"/>
    <property type="match status" value="1"/>
</dbReference>
<dbReference type="InterPro" id="IPR013210">
    <property type="entry name" value="LRR_N_plant-typ"/>
</dbReference>
<evidence type="ECO:0000256" key="15">
    <source>
        <dbReference type="SAM" id="SignalP"/>
    </source>
</evidence>
<feature type="chain" id="PRO_5036780398" description="non-specific serine/threonine protein kinase" evidence="15">
    <location>
        <begin position="26"/>
        <end position="692"/>
    </location>
</feature>
<dbReference type="FunFam" id="3.80.10.10:FF:000095">
    <property type="entry name" value="LRR receptor-like serine/threonine-protein kinase GSO1"/>
    <property type="match status" value="1"/>
</dbReference>
<dbReference type="InterPro" id="IPR053038">
    <property type="entry name" value="RLP_Defense"/>
</dbReference>
<keyword evidence="10" id="KW-0472">Membrane</keyword>